<sequence>MKPLAVVVATAAGSVSATGIADATTMNCAKPNANYCISNDVILRCNGQALGSPTRCHDDFAAYPAEAGAVTCMQSAQDAGDAVCHRNCVVHADEPYVLPASHRAS</sequence>
<feature type="signal peptide" evidence="1">
    <location>
        <begin position="1"/>
        <end position="17"/>
    </location>
</feature>
<feature type="chain" id="PRO_5013219354" evidence="1">
    <location>
        <begin position="18"/>
        <end position="105"/>
    </location>
</feature>
<organism evidence="2 3">
    <name type="scientific">Ophiocordyceps unilateralis</name>
    <name type="common">Zombie-ant fungus</name>
    <name type="synonym">Torrubia unilateralis</name>
    <dbReference type="NCBI Taxonomy" id="268505"/>
    <lineage>
        <taxon>Eukaryota</taxon>
        <taxon>Fungi</taxon>
        <taxon>Dikarya</taxon>
        <taxon>Ascomycota</taxon>
        <taxon>Pezizomycotina</taxon>
        <taxon>Sordariomycetes</taxon>
        <taxon>Hypocreomycetidae</taxon>
        <taxon>Hypocreales</taxon>
        <taxon>Ophiocordycipitaceae</taxon>
        <taxon>Ophiocordyceps</taxon>
    </lineage>
</organism>
<dbReference type="AlphaFoldDB" id="A0A2A9PA65"/>
<dbReference type="EMBL" id="LAZP02000366">
    <property type="protein sequence ID" value="PFH57783.1"/>
    <property type="molecule type" value="Genomic_DNA"/>
</dbReference>
<keyword evidence="1" id="KW-0732">Signal</keyword>
<dbReference type="STRING" id="268505.A0A2A9PA65"/>
<gene>
    <name evidence="2" type="ORF">XA68_14571</name>
</gene>
<reference evidence="2 3" key="1">
    <citation type="journal article" date="2015" name="BMC Genomics">
        <title>Gene expression during zombie ant biting behavior reflects the complexity underlying fungal parasitic behavioral manipulation.</title>
        <authorList>
            <person name="de Bekker C."/>
            <person name="Ohm R.A."/>
            <person name="Loreto R.G."/>
            <person name="Sebastian A."/>
            <person name="Albert I."/>
            <person name="Merrow M."/>
            <person name="Brachmann A."/>
            <person name="Hughes D.P."/>
        </authorList>
    </citation>
    <scope>NUCLEOTIDE SEQUENCE [LARGE SCALE GENOMIC DNA]</scope>
    <source>
        <strain evidence="2 3">SC16a</strain>
    </source>
</reference>
<dbReference type="Proteomes" id="UP000037136">
    <property type="component" value="Unassembled WGS sequence"/>
</dbReference>
<comment type="caution">
    <text evidence="2">The sequence shown here is derived from an EMBL/GenBank/DDBJ whole genome shotgun (WGS) entry which is preliminary data.</text>
</comment>
<protein>
    <submittedName>
        <fullName evidence="2">Uncharacterized protein</fullName>
    </submittedName>
</protein>
<evidence type="ECO:0000313" key="3">
    <source>
        <dbReference type="Proteomes" id="UP000037136"/>
    </source>
</evidence>
<evidence type="ECO:0000313" key="2">
    <source>
        <dbReference type="EMBL" id="PFH57783.1"/>
    </source>
</evidence>
<accession>A0A2A9PA65</accession>
<name>A0A2A9PA65_OPHUN</name>
<evidence type="ECO:0000256" key="1">
    <source>
        <dbReference type="SAM" id="SignalP"/>
    </source>
</evidence>
<proteinExistence type="predicted"/>
<keyword evidence="3" id="KW-1185">Reference proteome</keyword>
<dbReference type="OrthoDB" id="5426294at2759"/>
<reference evidence="2 3" key="2">
    <citation type="journal article" date="2017" name="Sci. Rep.">
        <title>Ant-infecting Ophiocordyceps genomes reveal a high diversity of potential behavioral manipulation genes and a possible major role for enterotoxins.</title>
        <authorList>
            <person name="de Bekker C."/>
            <person name="Ohm R.A."/>
            <person name="Evans H.C."/>
            <person name="Brachmann A."/>
            <person name="Hughes D.P."/>
        </authorList>
    </citation>
    <scope>NUCLEOTIDE SEQUENCE [LARGE SCALE GENOMIC DNA]</scope>
    <source>
        <strain evidence="2 3">SC16a</strain>
    </source>
</reference>